<evidence type="ECO:0000313" key="6">
    <source>
        <dbReference type="Proteomes" id="UP001058271"/>
    </source>
</evidence>
<feature type="domain" description="Tryptophan synthase beta chain-like PALP" evidence="4">
    <location>
        <begin position="27"/>
        <end position="306"/>
    </location>
</feature>
<proteinExistence type="predicted"/>
<comment type="cofactor">
    <cofactor evidence="1">
        <name>pyridoxal 5'-phosphate</name>
        <dbReference type="ChEBI" id="CHEBI:597326"/>
    </cofactor>
</comment>
<dbReference type="SUPFAM" id="SSF53686">
    <property type="entry name" value="Tryptophan synthase beta subunit-like PLP-dependent enzymes"/>
    <property type="match status" value="1"/>
</dbReference>
<evidence type="ECO:0000256" key="3">
    <source>
        <dbReference type="ARBA" id="ARBA00023239"/>
    </source>
</evidence>
<dbReference type="RefSeq" id="WP_260728310.1">
    <property type="nucleotide sequence ID" value="NZ_BAAABS010000041.1"/>
</dbReference>
<evidence type="ECO:0000313" key="5">
    <source>
        <dbReference type="EMBL" id="UWZ38919.1"/>
    </source>
</evidence>
<evidence type="ECO:0000259" key="4">
    <source>
        <dbReference type="Pfam" id="PF00291"/>
    </source>
</evidence>
<dbReference type="Proteomes" id="UP001058271">
    <property type="component" value="Chromosome"/>
</dbReference>
<dbReference type="InterPro" id="IPR036052">
    <property type="entry name" value="TrpB-like_PALP_sf"/>
</dbReference>
<dbReference type="Pfam" id="PF00291">
    <property type="entry name" value="PALP"/>
    <property type="match status" value="1"/>
</dbReference>
<evidence type="ECO:0000256" key="1">
    <source>
        <dbReference type="ARBA" id="ARBA00001933"/>
    </source>
</evidence>
<keyword evidence="3" id="KW-0456">Lyase</keyword>
<dbReference type="EMBL" id="CP073721">
    <property type="protein sequence ID" value="UWZ38919.1"/>
    <property type="molecule type" value="Genomic_DNA"/>
</dbReference>
<dbReference type="InterPro" id="IPR001926">
    <property type="entry name" value="TrpB-like_PALP"/>
</dbReference>
<keyword evidence="2" id="KW-0663">Pyridoxal phosphate</keyword>
<reference evidence="5" key="1">
    <citation type="submission" date="2021-04" db="EMBL/GenBank/DDBJ databases">
        <title>Biosynthetic gene clusters of Dactylosporangioum roseum.</title>
        <authorList>
            <person name="Hartkoorn R.C."/>
            <person name="Beaudoing E."/>
            <person name="Hot D."/>
            <person name="Moureu S."/>
        </authorList>
    </citation>
    <scope>NUCLEOTIDE SEQUENCE</scope>
    <source>
        <strain evidence="5">NRRL B-16295</strain>
    </source>
</reference>
<evidence type="ECO:0000256" key="2">
    <source>
        <dbReference type="ARBA" id="ARBA00022898"/>
    </source>
</evidence>
<accession>A0ABY5ZA28</accession>
<name>A0ABY5ZA28_9ACTN</name>
<dbReference type="InterPro" id="IPR050147">
    <property type="entry name" value="Ser/Thr_Dehydratase"/>
</dbReference>
<organism evidence="5 6">
    <name type="scientific">Dactylosporangium roseum</name>
    <dbReference type="NCBI Taxonomy" id="47989"/>
    <lineage>
        <taxon>Bacteria</taxon>
        <taxon>Bacillati</taxon>
        <taxon>Actinomycetota</taxon>
        <taxon>Actinomycetes</taxon>
        <taxon>Micromonosporales</taxon>
        <taxon>Micromonosporaceae</taxon>
        <taxon>Dactylosporangium</taxon>
    </lineage>
</organism>
<dbReference type="PANTHER" id="PTHR48078">
    <property type="entry name" value="THREONINE DEHYDRATASE, MITOCHONDRIAL-RELATED"/>
    <property type="match status" value="1"/>
</dbReference>
<sequence>MTAAFPLRAVRSPTAADIETARQVVTAHLAPTPLDPGAGTAQAPALKLESLQPTGSFKVRGALAALAAAPTGVPLITASAGNHALGVAFAARTMGRRATVVVAENASTAKVDQLRRSGVDLVQTGASYDDAEAYARRVADSGAALYISAYNDPHVIAGQSTIGTELDGQVTGPLTLVCGVGGGGLAAGLGLWAAGRNDVRVVGVEAAASTAVSAAVAVGQQVPVEVEATLADGMAGNIEPGCVTVDLIARHVDALVTVTEAEIRDGIRYLAAERGYVAEGAGAAAVAAVLAGKVTAQGRIVAVVSGRNIALPALATVLTEHTTSR</sequence>
<keyword evidence="6" id="KW-1185">Reference proteome</keyword>
<dbReference type="PANTHER" id="PTHR48078:SF6">
    <property type="entry name" value="L-THREONINE DEHYDRATASE CATABOLIC TDCB"/>
    <property type="match status" value="1"/>
</dbReference>
<dbReference type="Gene3D" id="3.40.50.1100">
    <property type="match status" value="2"/>
</dbReference>
<protein>
    <submittedName>
        <fullName evidence="5">Pyridoxal-phosphate dependent enzyme</fullName>
    </submittedName>
</protein>
<gene>
    <name evidence="5" type="ORF">Drose_12240</name>
</gene>